<name>A0A9W4X0H5_9GLOM</name>
<gene>
    <name evidence="2" type="ORF">FWILDA_LOCUS12411</name>
</gene>
<dbReference type="AlphaFoldDB" id="A0A9W4X0H5"/>
<keyword evidence="3" id="KW-1185">Reference proteome</keyword>
<feature type="non-terminal residue" evidence="2">
    <location>
        <position position="1"/>
    </location>
</feature>
<feature type="coiled-coil region" evidence="1">
    <location>
        <begin position="186"/>
        <end position="239"/>
    </location>
</feature>
<dbReference type="EMBL" id="CAMKVN010004015">
    <property type="protein sequence ID" value="CAI2186111.1"/>
    <property type="molecule type" value="Genomic_DNA"/>
</dbReference>
<evidence type="ECO:0000256" key="1">
    <source>
        <dbReference type="SAM" id="Coils"/>
    </source>
</evidence>
<reference evidence="2" key="1">
    <citation type="submission" date="2022-08" db="EMBL/GenBank/DDBJ databases">
        <authorList>
            <person name="Kallberg Y."/>
            <person name="Tangrot J."/>
            <person name="Rosling A."/>
        </authorList>
    </citation>
    <scope>NUCLEOTIDE SEQUENCE</scope>
    <source>
        <strain evidence="2">Wild A</strain>
    </source>
</reference>
<sequence>AQRKSQEETLESTIEHLLKLKPPFNVNNSEKVKNLKIVDKEHQAMFKKSRVVQYNISYGYKRKIQTISQVNNMKFLQINSLNVQKVKKEKEDNLSSRIPHKFSFSASKQDSYVKPILENVEKALFRFVVKNRDYIPSDTDSDISVLSTLALELVDFLGDEDAFESLLMIKRNLSSELAEQYALLMKRKHENNEDELQERKRHITDEELGELIDFALNIVNKLESENKEHLNQIVRLCGR</sequence>
<organism evidence="2 3">
    <name type="scientific">Funneliformis geosporum</name>
    <dbReference type="NCBI Taxonomy" id="1117311"/>
    <lineage>
        <taxon>Eukaryota</taxon>
        <taxon>Fungi</taxon>
        <taxon>Fungi incertae sedis</taxon>
        <taxon>Mucoromycota</taxon>
        <taxon>Glomeromycotina</taxon>
        <taxon>Glomeromycetes</taxon>
        <taxon>Glomerales</taxon>
        <taxon>Glomeraceae</taxon>
        <taxon>Funneliformis</taxon>
    </lineage>
</organism>
<accession>A0A9W4X0H5</accession>
<protein>
    <submittedName>
        <fullName evidence="2">5384_t:CDS:1</fullName>
    </submittedName>
</protein>
<evidence type="ECO:0000313" key="2">
    <source>
        <dbReference type="EMBL" id="CAI2186111.1"/>
    </source>
</evidence>
<proteinExistence type="predicted"/>
<dbReference type="OrthoDB" id="2388208at2759"/>
<comment type="caution">
    <text evidence="2">The sequence shown here is derived from an EMBL/GenBank/DDBJ whole genome shotgun (WGS) entry which is preliminary data.</text>
</comment>
<dbReference type="Proteomes" id="UP001153678">
    <property type="component" value="Unassembled WGS sequence"/>
</dbReference>
<evidence type="ECO:0000313" key="3">
    <source>
        <dbReference type="Proteomes" id="UP001153678"/>
    </source>
</evidence>
<keyword evidence="1" id="KW-0175">Coiled coil</keyword>